<organism evidence="2 3">
    <name type="scientific">Aromatoleum tolulyticum</name>
    <dbReference type="NCBI Taxonomy" id="34027"/>
    <lineage>
        <taxon>Bacteria</taxon>
        <taxon>Pseudomonadati</taxon>
        <taxon>Pseudomonadota</taxon>
        <taxon>Betaproteobacteria</taxon>
        <taxon>Rhodocyclales</taxon>
        <taxon>Rhodocyclaceae</taxon>
        <taxon>Aromatoleum</taxon>
    </lineage>
</organism>
<dbReference type="EMBL" id="FTMD01000017">
    <property type="protein sequence ID" value="SIR49102.1"/>
    <property type="molecule type" value="Genomic_DNA"/>
</dbReference>
<sequence>MKRSILVFVLGGLLGTAAGFALGIFVYPFIFLADITAAERIDDPSALRLVARGTFIHANPSDPIHYGRGGVRVFDGLVHLEEDFQVGPGPKFHVYLVPDTQVTPDSDVAASMFIDLGRLKAFKGSQNYPIPAGVDPGAYGSVVIWCEQFGVLISPARLTAPGAGGAVTGPKN</sequence>
<evidence type="ECO:0000313" key="3">
    <source>
        <dbReference type="Proteomes" id="UP000186819"/>
    </source>
</evidence>
<gene>
    <name evidence="2" type="ORF">SAMN05421829_11745</name>
</gene>
<evidence type="ECO:0000313" key="2">
    <source>
        <dbReference type="EMBL" id="SIR49102.1"/>
    </source>
</evidence>
<dbReference type="OrthoDB" id="6106486at2"/>
<name>A0A1N7BCR4_9RHOO</name>
<dbReference type="Proteomes" id="UP000186819">
    <property type="component" value="Unassembled WGS sequence"/>
</dbReference>
<dbReference type="Pfam" id="PF10517">
    <property type="entry name" value="DM13"/>
    <property type="match status" value="1"/>
</dbReference>
<dbReference type="STRING" id="34027.SAMN05421829_11745"/>
<protein>
    <submittedName>
        <fullName evidence="2">Electron transfer DM13</fullName>
    </submittedName>
</protein>
<dbReference type="PROSITE" id="PS51549">
    <property type="entry name" value="DM13"/>
    <property type="match status" value="1"/>
</dbReference>
<keyword evidence="3" id="KW-1185">Reference proteome</keyword>
<evidence type="ECO:0000259" key="1">
    <source>
        <dbReference type="PROSITE" id="PS51549"/>
    </source>
</evidence>
<dbReference type="AlphaFoldDB" id="A0A1N7BCR4"/>
<accession>A0A1N7BCR4</accession>
<reference evidence="3" key="1">
    <citation type="submission" date="2017-01" db="EMBL/GenBank/DDBJ databases">
        <authorList>
            <person name="Varghese N."/>
            <person name="Submissions S."/>
        </authorList>
    </citation>
    <scope>NUCLEOTIDE SEQUENCE [LARGE SCALE GENOMIC DNA]</scope>
    <source>
        <strain evidence="3">ATCC 51758</strain>
    </source>
</reference>
<feature type="domain" description="DM13" evidence="1">
    <location>
        <begin position="53"/>
        <end position="159"/>
    </location>
</feature>
<dbReference type="RefSeq" id="WP_076603928.1">
    <property type="nucleotide sequence ID" value="NZ_FTMD01000017.1"/>
</dbReference>
<proteinExistence type="predicted"/>
<dbReference type="InterPro" id="IPR019545">
    <property type="entry name" value="DM13_domain"/>
</dbReference>